<evidence type="ECO:0000313" key="12">
    <source>
        <dbReference type="Proteomes" id="UP000289152"/>
    </source>
</evidence>
<dbReference type="Proteomes" id="UP000289152">
    <property type="component" value="Unassembled WGS sequence"/>
</dbReference>
<dbReference type="PANTHER" id="PTHR13533">
    <property type="entry name" value="N-ACETYLNEURAMINATE 9-O-ACETYLTRANSFERASE"/>
    <property type="match status" value="1"/>
</dbReference>
<dbReference type="OrthoDB" id="1932925at2759"/>
<dbReference type="VEuPathDB" id="FungiDB:TREMEDRAFT_33393"/>
<comment type="similarity">
    <text evidence="2">Belongs to the PC-esterase family. CASD1 subfamily.</text>
</comment>
<evidence type="ECO:0000256" key="2">
    <source>
        <dbReference type="ARBA" id="ARBA00010666"/>
    </source>
</evidence>
<dbReference type="Pfam" id="PF07779">
    <property type="entry name" value="Cas1_AcylT"/>
    <property type="match status" value="1"/>
</dbReference>
<keyword evidence="12" id="KW-1185">Reference proteome</keyword>
<evidence type="ECO:0000256" key="4">
    <source>
        <dbReference type="ARBA" id="ARBA00022692"/>
    </source>
</evidence>
<feature type="transmembrane region" description="Helical" evidence="9">
    <location>
        <begin position="1033"/>
        <end position="1050"/>
    </location>
</feature>
<feature type="transmembrane region" description="Helical" evidence="9">
    <location>
        <begin position="705"/>
        <end position="726"/>
    </location>
</feature>
<feature type="transmembrane region" description="Helical" evidence="9">
    <location>
        <begin position="628"/>
        <end position="651"/>
    </location>
</feature>
<feature type="compositionally biased region" description="Low complexity" evidence="8">
    <location>
        <begin position="868"/>
        <end position="881"/>
    </location>
</feature>
<feature type="transmembrane region" description="Helical" evidence="9">
    <location>
        <begin position="448"/>
        <end position="467"/>
    </location>
</feature>
<feature type="region of interest" description="Disordered" evidence="8">
    <location>
        <begin position="272"/>
        <end position="300"/>
    </location>
</feature>
<feature type="transmembrane region" description="Helical" evidence="9">
    <location>
        <begin position="805"/>
        <end position="823"/>
    </location>
</feature>
<comment type="subcellular location">
    <subcellularLocation>
        <location evidence="1">Membrane</location>
        <topology evidence="1">Multi-pass membrane protein</topology>
    </subcellularLocation>
</comment>
<keyword evidence="7" id="KW-0325">Glycoprotein</keyword>
<reference evidence="11 12" key="1">
    <citation type="submission" date="2016-06" db="EMBL/GenBank/DDBJ databases">
        <title>Evolution of pathogenesis and genome organization in the Tremellales.</title>
        <authorList>
            <person name="Cuomo C."/>
            <person name="Litvintseva A."/>
            <person name="Heitman J."/>
            <person name="Chen Y."/>
            <person name="Sun S."/>
            <person name="Springer D."/>
            <person name="Dromer F."/>
            <person name="Young S."/>
            <person name="Zeng Q."/>
            <person name="Chapman S."/>
            <person name="Gujja S."/>
            <person name="Saif S."/>
            <person name="Birren B."/>
        </authorList>
    </citation>
    <scope>NUCLEOTIDE SEQUENCE [LARGE SCALE GENOMIC DNA]</scope>
    <source>
        <strain evidence="11 12">ATCC 28783</strain>
    </source>
</reference>
<feature type="transmembrane region" description="Helical" evidence="9">
    <location>
        <begin position="572"/>
        <end position="592"/>
    </location>
</feature>
<evidence type="ECO:0000313" key="11">
    <source>
        <dbReference type="EMBL" id="RXK40330.1"/>
    </source>
</evidence>
<feature type="transmembrane region" description="Helical" evidence="9">
    <location>
        <begin position="598"/>
        <end position="616"/>
    </location>
</feature>
<dbReference type="PANTHER" id="PTHR13533:SF1">
    <property type="entry name" value="N-ACETYLNEURAMINATE 9-O-ACETYLTRANSFERASE"/>
    <property type="match status" value="1"/>
</dbReference>
<feature type="transmembrane region" description="Helical" evidence="9">
    <location>
        <begin position="766"/>
        <end position="785"/>
    </location>
</feature>
<feature type="compositionally biased region" description="Low complexity" evidence="8">
    <location>
        <begin position="275"/>
        <end position="289"/>
    </location>
</feature>
<accession>A0A4Q1BR06</accession>
<dbReference type="InParanoid" id="A0A4Q1BR06"/>
<gene>
    <name evidence="11" type="ORF">M231_02444</name>
</gene>
<evidence type="ECO:0000256" key="7">
    <source>
        <dbReference type="ARBA" id="ARBA00023180"/>
    </source>
</evidence>
<feature type="domain" description="Cas1p 10 TM acyl transferase" evidence="10">
    <location>
        <begin position="405"/>
        <end position="843"/>
    </location>
</feature>
<evidence type="ECO:0000256" key="9">
    <source>
        <dbReference type="SAM" id="Phobius"/>
    </source>
</evidence>
<feature type="compositionally biased region" description="Basic and acidic residues" evidence="8">
    <location>
        <begin position="290"/>
        <end position="300"/>
    </location>
</feature>
<feature type="transmembrane region" description="Helical" evidence="9">
    <location>
        <begin position="417"/>
        <end position="436"/>
    </location>
</feature>
<feature type="transmembrane region" description="Helical" evidence="9">
    <location>
        <begin position="671"/>
        <end position="693"/>
    </location>
</feature>
<keyword evidence="4 9" id="KW-0812">Transmembrane</keyword>
<dbReference type="GO" id="GO:0016020">
    <property type="term" value="C:membrane"/>
    <property type="evidence" value="ECO:0007669"/>
    <property type="project" value="UniProtKB-SubCell"/>
</dbReference>
<dbReference type="GO" id="GO:0005975">
    <property type="term" value="P:carbohydrate metabolic process"/>
    <property type="evidence" value="ECO:0007669"/>
    <property type="project" value="UniProtKB-ARBA"/>
</dbReference>
<keyword evidence="6 9" id="KW-0472">Membrane</keyword>
<dbReference type="GO" id="GO:0005794">
    <property type="term" value="C:Golgi apparatus"/>
    <property type="evidence" value="ECO:0007669"/>
    <property type="project" value="UniProtKB-ARBA"/>
</dbReference>
<feature type="transmembrane region" description="Helical" evidence="9">
    <location>
        <begin position="487"/>
        <end position="504"/>
    </location>
</feature>
<keyword evidence="5 9" id="KW-1133">Transmembrane helix</keyword>
<evidence type="ECO:0000256" key="1">
    <source>
        <dbReference type="ARBA" id="ARBA00004141"/>
    </source>
</evidence>
<sequence length="1051" mass="118265">MPTTTRNKAASGGINPLWWHYVSAATCAAVVLGNLLRWAFLDWTDPYHCSALLNTGRWLDPGTYTNWQPEGCFQPPLPSTTLLTCLSTRTQNTPRPILFGASLLGGMYTSNDVPAQRQVLFIGDSSVRLLYFSTVRLLDQGIGNVPQGWETESEKHTDRRIVLPNTEGAVEMEFWWDPYLNSTRTRHWVSGGTTTPSSLLVLGSGLWYLRNPSSGGLAQWGSMVHDTFEHLKNHQGSPQTALLSPWDDMELGSGVTLPGLLPYKQMELDERSFHPSPLTPRSSPPSTRSQSHEREKDSRGEWEDFALADAVFFLPVTEPVHSLLAPERAETILHTDVDAMNADLYARLAHPDPPPVIIPSVFNRLLVEGETEDGLHFSSKIVKKQAELLLAWRCNDVMRKGVPEGTCCRRYSWVRPVQGLIVVFLSLWVPLGTVLASKLPPHSSLFRFLPPPSIAISLSTFGLAIGYLFMADRTTVFLKEGKDFDPWIFASLIIAFLVIGLATMKNRGKDLGFLNREITDEWKGWMQIAILVYHFLGASKVSGIYNPIRVLVAAYLFMTGCKFYYKKADFGFDRVAAVLVRLNLLSVVLPYTMNTDYAFYYFAPLVSWWYLIIYATMALGRQYNPRPVFLILKLLLCAGAVTLFMRHPVLLEHIFSILHSIFRIQWSAREWSFRVTLDLFIVWCGMFTAYGYIKIKEYGLIEKPYFNSLRITTLVISFIGFIWYFWFELSLSKFTYNNYHAVVASIPILAFVFLRNANPRLRSVSSALFCFIGQCSLETFILQFHGWLASDTKAILLVLPGSGTIWRSANLIISSICFVWLSYRVAGATNEITEWMVGKKKNKGLPIPVTTSNTTFTNIQPTLSVNISTSPSDVSGDGSSGLRKTKDGIHDDRLGEGRMRVGEKEEEELISPKEVIKELTEGPEEGTFGGVPESIPMMNQSKKEDGVEQINGGNVDDRLGLGLGLGLRRGEEEEGNGLEEVDKLIEEHERGRKDWRSLLSSSPRYTSLSPSHTSLETISKTISEIRKLAQKHTWVKLGLVLIGLWVLNWIY</sequence>
<evidence type="ECO:0000256" key="3">
    <source>
        <dbReference type="ARBA" id="ARBA00022679"/>
    </source>
</evidence>
<evidence type="ECO:0000256" key="5">
    <source>
        <dbReference type="ARBA" id="ARBA00022989"/>
    </source>
</evidence>
<dbReference type="InterPro" id="IPR012419">
    <property type="entry name" value="Cas1_AcylTrans_dom"/>
</dbReference>
<comment type="caution">
    <text evidence="11">The sequence shown here is derived from an EMBL/GenBank/DDBJ whole genome shotgun (WGS) entry which is preliminary data.</text>
</comment>
<evidence type="ECO:0000259" key="10">
    <source>
        <dbReference type="Pfam" id="PF07779"/>
    </source>
</evidence>
<proteinExistence type="inferred from homology"/>
<protein>
    <submittedName>
        <fullName evidence="11">O-acetyltransferase</fullName>
    </submittedName>
</protein>
<feature type="compositionally biased region" description="Basic and acidic residues" evidence="8">
    <location>
        <begin position="884"/>
        <end position="896"/>
    </location>
</feature>
<organism evidence="11 12">
    <name type="scientific">Tremella mesenterica</name>
    <name type="common">Jelly fungus</name>
    <dbReference type="NCBI Taxonomy" id="5217"/>
    <lineage>
        <taxon>Eukaryota</taxon>
        <taxon>Fungi</taxon>
        <taxon>Dikarya</taxon>
        <taxon>Basidiomycota</taxon>
        <taxon>Agaricomycotina</taxon>
        <taxon>Tremellomycetes</taxon>
        <taxon>Tremellales</taxon>
        <taxon>Tremellaceae</taxon>
        <taxon>Tremella</taxon>
    </lineage>
</organism>
<evidence type="ECO:0000256" key="6">
    <source>
        <dbReference type="ARBA" id="ARBA00023136"/>
    </source>
</evidence>
<dbReference type="AlphaFoldDB" id="A0A4Q1BR06"/>
<feature type="transmembrane region" description="Helical" evidence="9">
    <location>
        <begin position="548"/>
        <end position="565"/>
    </location>
</feature>
<feature type="region of interest" description="Disordered" evidence="8">
    <location>
        <begin position="867"/>
        <end position="896"/>
    </location>
</feature>
<dbReference type="EMBL" id="SDIL01000020">
    <property type="protein sequence ID" value="RXK40330.1"/>
    <property type="molecule type" value="Genomic_DNA"/>
</dbReference>
<keyword evidence="3 11" id="KW-0808">Transferase</keyword>
<dbReference type="GO" id="GO:0016740">
    <property type="term" value="F:transferase activity"/>
    <property type="evidence" value="ECO:0007669"/>
    <property type="project" value="UniProtKB-KW"/>
</dbReference>
<evidence type="ECO:0000256" key="8">
    <source>
        <dbReference type="SAM" id="MobiDB-lite"/>
    </source>
</evidence>
<feature type="transmembrane region" description="Helical" evidence="9">
    <location>
        <begin position="738"/>
        <end position="754"/>
    </location>
</feature>
<name>A0A4Q1BR06_TREME</name>